<reference evidence="2 3" key="1">
    <citation type="submission" date="2019-12" db="EMBL/GenBank/DDBJ databases">
        <title>A genome sequence resource for the geographically widespread anthracnose pathogen Colletotrichum asianum.</title>
        <authorList>
            <person name="Meng Y."/>
        </authorList>
    </citation>
    <scope>NUCLEOTIDE SEQUENCE [LARGE SCALE GENOMIC DNA]</scope>
    <source>
        <strain evidence="2 3">ICMP 18580</strain>
    </source>
</reference>
<evidence type="ECO:0000313" key="2">
    <source>
        <dbReference type="EMBL" id="KAF0332636.1"/>
    </source>
</evidence>
<name>A0A8H3ZY10_9PEZI</name>
<evidence type="ECO:0000256" key="1">
    <source>
        <dbReference type="SAM" id="SignalP"/>
    </source>
</evidence>
<evidence type="ECO:0000313" key="3">
    <source>
        <dbReference type="Proteomes" id="UP000434172"/>
    </source>
</evidence>
<accession>A0A8H3ZY10</accession>
<keyword evidence="1" id="KW-0732">Signal</keyword>
<dbReference type="EMBL" id="WOWK01000001">
    <property type="protein sequence ID" value="KAF0332636.1"/>
    <property type="molecule type" value="Genomic_DNA"/>
</dbReference>
<protein>
    <submittedName>
        <fullName evidence="2">Uncharacterized protein</fullName>
    </submittedName>
</protein>
<keyword evidence="3" id="KW-1185">Reference proteome</keyword>
<dbReference type="OrthoDB" id="4797824at2759"/>
<comment type="caution">
    <text evidence="2">The sequence shown here is derived from an EMBL/GenBank/DDBJ whole genome shotgun (WGS) entry which is preliminary data.</text>
</comment>
<sequence>MRFTLLAFFFSFTVRVLASVYAAPFEALYFYYAYRMEYDAVAADSTLTIDDMWLAPYCNPGDGSRRACNFNEFVHSVYDDLDGYTGAIDPDAYTRDTPLATIAEDLHNAGFQRVHLDPTSLVKDLTVYNTLYYKVIKKVTDSVQWSRSKGSTADLDRAREAISGVYGERKADNMVGIVANNGDEIAKALGVDFETQTETSPLGREYEGIDFDTMEDNLMAKHGNDFVAVQEILDQATNLISEYESEDPDNHRGLIDAVKNHMDCVNSADTSC</sequence>
<feature type="chain" id="PRO_5034841293" evidence="1">
    <location>
        <begin position="19"/>
        <end position="272"/>
    </location>
</feature>
<organism evidence="2 3">
    <name type="scientific">Colletotrichum asianum</name>
    <dbReference type="NCBI Taxonomy" id="702518"/>
    <lineage>
        <taxon>Eukaryota</taxon>
        <taxon>Fungi</taxon>
        <taxon>Dikarya</taxon>
        <taxon>Ascomycota</taxon>
        <taxon>Pezizomycotina</taxon>
        <taxon>Sordariomycetes</taxon>
        <taxon>Hypocreomycetidae</taxon>
        <taxon>Glomerellales</taxon>
        <taxon>Glomerellaceae</taxon>
        <taxon>Colletotrichum</taxon>
        <taxon>Colletotrichum gloeosporioides species complex</taxon>
    </lineage>
</organism>
<feature type="signal peptide" evidence="1">
    <location>
        <begin position="1"/>
        <end position="18"/>
    </location>
</feature>
<dbReference type="Proteomes" id="UP000434172">
    <property type="component" value="Unassembled WGS sequence"/>
</dbReference>
<proteinExistence type="predicted"/>
<dbReference type="AlphaFoldDB" id="A0A8H3ZY10"/>
<gene>
    <name evidence="2" type="ORF">GQ607_000652</name>
</gene>